<dbReference type="InterPro" id="IPR013784">
    <property type="entry name" value="Carb-bd-like_fold"/>
</dbReference>
<sequence length="100" mass="11532">MFTNVLDITGGGFISNNRKEENEINFIFHVHMPENIDKIGQPVVLGDGKELGTWEQPNIKLHQPRPQNPTYWRSDSVTISLSIIAEGYDIQYKYAIREKE</sequence>
<reference evidence="1" key="1">
    <citation type="submission" date="2021-06" db="EMBL/GenBank/DDBJ databases">
        <authorList>
            <person name="Kallberg Y."/>
            <person name="Tangrot J."/>
            <person name="Rosling A."/>
        </authorList>
    </citation>
    <scope>NUCLEOTIDE SEQUENCE</scope>
    <source>
        <strain evidence="1">87-6 pot B 2015</strain>
    </source>
</reference>
<dbReference type="AlphaFoldDB" id="A0A9N9HQR3"/>
<protein>
    <submittedName>
        <fullName evidence="1">11067_t:CDS:1</fullName>
    </submittedName>
</protein>
<dbReference type="Proteomes" id="UP000789375">
    <property type="component" value="Unassembled WGS sequence"/>
</dbReference>
<organism evidence="1 2">
    <name type="scientific">Funneliformis mosseae</name>
    <name type="common">Endomycorrhizal fungus</name>
    <name type="synonym">Glomus mosseae</name>
    <dbReference type="NCBI Taxonomy" id="27381"/>
    <lineage>
        <taxon>Eukaryota</taxon>
        <taxon>Fungi</taxon>
        <taxon>Fungi incertae sedis</taxon>
        <taxon>Mucoromycota</taxon>
        <taxon>Glomeromycotina</taxon>
        <taxon>Glomeromycetes</taxon>
        <taxon>Glomerales</taxon>
        <taxon>Glomeraceae</taxon>
        <taxon>Funneliformis</taxon>
    </lineage>
</organism>
<evidence type="ECO:0000313" key="1">
    <source>
        <dbReference type="EMBL" id="CAG8701081.1"/>
    </source>
</evidence>
<dbReference type="EMBL" id="CAJVPP010008977">
    <property type="protein sequence ID" value="CAG8701081.1"/>
    <property type="molecule type" value="Genomic_DNA"/>
</dbReference>
<dbReference type="SUPFAM" id="SSF49452">
    <property type="entry name" value="Starch-binding domain-like"/>
    <property type="match status" value="1"/>
</dbReference>
<accession>A0A9N9HQR3</accession>
<feature type="non-terminal residue" evidence="1">
    <location>
        <position position="100"/>
    </location>
</feature>
<keyword evidence="2" id="KW-1185">Reference proteome</keyword>
<dbReference type="GO" id="GO:0030246">
    <property type="term" value="F:carbohydrate binding"/>
    <property type="evidence" value="ECO:0007669"/>
    <property type="project" value="InterPro"/>
</dbReference>
<dbReference type="InterPro" id="IPR013783">
    <property type="entry name" value="Ig-like_fold"/>
</dbReference>
<dbReference type="Gene3D" id="2.60.40.10">
    <property type="entry name" value="Immunoglobulins"/>
    <property type="match status" value="1"/>
</dbReference>
<evidence type="ECO:0000313" key="2">
    <source>
        <dbReference type="Proteomes" id="UP000789375"/>
    </source>
</evidence>
<gene>
    <name evidence="1" type="ORF">FMOSSE_LOCUS13819</name>
</gene>
<proteinExistence type="predicted"/>
<name>A0A9N9HQR3_FUNMO</name>
<comment type="caution">
    <text evidence="1">The sequence shown here is derived from an EMBL/GenBank/DDBJ whole genome shotgun (WGS) entry which is preliminary data.</text>
</comment>